<protein>
    <submittedName>
        <fullName evidence="2">Uncharacterized protein</fullName>
    </submittedName>
</protein>
<evidence type="ECO:0000256" key="1">
    <source>
        <dbReference type="SAM" id="MobiDB-lite"/>
    </source>
</evidence>
<reference evidence="2" key="1">
    <citation type="submission" date="2019-02" db="EMBL/GenBank/DDBJ databases">
        <title>Genome sequencing of Clostridium botulinum clinical isolates.</title>
        <authorList>
            <person name="Brunt J."/>
            <person name="Van Vliet A.H.M."/>
            <person name="Stringer S.C."/>
            <person name="Grant K.A."/>
            <person name="Carter A.C."/>
            <person name="Peck M.W."/>
        </authorList>
    </citation>
    <scope>NUCLEOTIDE SEQUENCE</scope>
    <source>
        <strain evidence="2">H065060505</strain>
    </source>
</reference>
<accession>A0A6G4D074</accession>
<proteinExistence type="predicted"/>
<gene>
    <name evidence="2" type="ORF">EXN05_08850</name>
</gene>
<sequence>MGEVRIEKILKIQQPDTHRKLNKNRKQNNKKCGRGKQEDLSFSNVMDLMKHDSYCRGRGGSIKQRTWGK</sequence>
<comment type="caution">
    <text evidence="2">The sequence shown here is derived from an EMBL/GenBank/DDBJ whole genome shotgun (WGS) entry which is preliminary data.</text>
</comment>
<feature type="region of interest" description="Disordered" evidence="1">
    <location>
        <begin position="14"/>
        <end position="38"/>
    </location>
</feature>
<feature type="compositionally biased region" description="Basic residues" evidence="1">
    <location>
        <begin position="20"/>
        <end position="34"/>
    </location>
</feature>
<organism evidence="2">
    <name type="scientific">Clostridium botulinum</name>
    <dbReference type="NCBI Taxonomy" id="1491"/>
    <lineage>
        <taxon>Bacteria</taxon>
        <taxon>Bacillati</taxon>
        <taxon>Bacillota</taxon>
        <taxon>Clostridia</taxon>
        <taxon>Eubacteriales</taxon>
        <taxon>Clostridiaceae</taxon>
        <taxon>Clostridium</taxon>
    </lineage>
</organism>
<name>A0A6G4D074_CLOBO</name>
<evidence type="ECO:0000313" key="2">
    <source>
        <dbReference type="EMBL" id="NFC47369.1"/>
    </source>
</evidence>
<dbReference type="EMBL" id="SGMF01000015">
    <property type="protein sequence ID" value="NFC47369.1"/>
    <property type="molecule type" value="Genomic_DNA"/>
</dbReference>
<dbReference type="AlphaFoldDB" id="A0A6G4D074"/>